<proteinExistence type="predicted"/>
<dbReference type="AlphaFoldDB" id="A0A853FKL0"/>
<accession>A0A853FKL0</accession>
<reference evidence="2 3" key="1">
    <citation type="submission" date="2020-07" db="EMBL/GenBank/DDBJ databases">
        <title>Taxonomic revisions and descriptions of new bacterial species based on genomic comparisons in the high-G+C-content subgroup of the family Alcaligenaceae.</title>
        <authorList>
            <person name="Szabo A."/>
            <person name="Felfoldi T."/>
        </authorList>
    </citation>
    <scope>NUCLEOTIDE SEQUENCE [LARGE SCALE GENOMIC DNA]</scope>
    <source>
        <strain evidence="2 3">DSM 25264</strain>
    </source>
</reference>
<evidence type="ECO:0000313" key="3">
    <source>
        <dbReference type="Proteomes" id="UP000580517"/>
    </source>
</evidence>
<dbReference type="Pfam" id="PF22296">
    <property type="entry name" value="bAvd"/>
    <property type="match status" value="1"/>
</dbReference>
<dbReference type="InterPro" id="IPR036583">
    <property type="entry name" value="23S_rRNA_IVS_sf"/>
</dbReference>
<dbReference type="Proteomes" id="UP000580517">
    <property type="component" value="Unassembled WGS sequence"/>
</dbReference>
<gene>
    <name evidence="2" type="ORF">H0A68_18705</name>
</gene>
<feature type="domain" description="bAvd-like" evidence="1">
    <location>
        <begin position="11"/>
        <end position="111"/>
    </location>
</feature>
<comment type="caution">
    <text evidence="2">The sequence shown here is derived from an EMBL/GenBank/DDBJ whole genome shotgun (WGS) entry which is preliminary data.</text>
</comment>
<evidence type="ECO:0000313" key="2">
    <source>
        <dbReference type="EMBL" id="NYT38911.1"/>
    </source>
</evidence>
<sequence>MALHTDTRIYKATYDLTLLITKLVANMPRNYKADFGKELRRQSVGLVMRVYEANTTEDRRGPLARMRTEIEAVNLAVRLAMDLRLISKGQYGQAIALTDSIGKQATAWLKHTERALAAPSSRRQGQCAI</sequence>
<dbReference type="EMBL" id="JACCEW010000008">
    <property type="protein sequence ID" value="NYT38911.1"/>
    <property type="molecule type" value="Genomic_DNA"/>
</dbReference>
<organism evidence="2 3">
    <name type="scientific">Allopusillimonas soli</name>
    <dbReference type="NCBI Taxonomy" id="659016"/>
    <lineage>
        <taxon>Bacteria</taxon>
        <taxon>Pseudomonadati</taxon>
        <taxon>Pseudomonadota</taxon>
        <taxon>Betaproteobacteria</taxon>
        <taxon>Burkholderiales</taxon>
        <taxon>Alcaligenaceae</taxon>
        <taxon>Allopusillimonas</taxon>
    </lineage>
</organism>
<keyword evidence="3" id="KW-1185">Reference proteome</keyword>
<dbReference type="CDD" id="cd16376">
    <property type="entry name" value="Avd_like"/>
    <property type="match status" value="1"/>
</dbReference>
<dbReference type="SUPFAM" id="SSF158446">
    <property type="entry name" value="IVS-encoded protein-like"/>
    <property type="match status" value="1"/>
</dbReference>
<evidence type="ECO:0000259" key="1">
    <source>
        <dbReference type="Pfam" id="PF22296"/>
    </source>
</evidence>
<dbReference type="Gene3D" id="1.20.1440.60">
    <property type="entry name" value="23S rRNA-intervening sequence"/>
    <property type="match status" value="1"/>
</dbReference>
<dbReference type="RefSeq" id="WP_129971410.1">
    <property type="nucleotide sequence ID" value="NZ_JACCEW010000008.1"/>
</dbReference>
<dbReference type="OrthoDB" id="8595978at2"/>
<dbReference type="InterPro" id="IPR055360">
    <property type="entry name" value="bAvd"/>
</dbReference>
<name>A0A853FKL0_9BURK</name>
<protein>
    <submittedName>
        <fullName evidence="2">Four helix bundle protein</fullName>
    </submittedName>
</protein>